<dbReference type="Gene3D" id="1.25.40.20">
    <property type="entry name" value="Ankyrin repeat-containing domain"/>
    <property type="match status" value="1"/>
</dbReference>
<dbReference type="Proteomes" id="UP001147695">
    <property type="component" value="Unassembled WGS sequence"/>
</dbReference>
<comment type="caution">
    <text evidence="1">The sequence shown here is derived from an EMBL/GenBank/DDBJ whole genome shotgun (WGS) entry which is preliminary data.</text>
</comment>
<dbReference type="AlphaFoldDB" id="A0A9W9QYR4"/>
<accession>A0A9W9QYR4</accession>
<reference evidence="1" key="1">
    <citation type="submission" date="2022-12" db="EMBL/GenBank/DDBJ databases">
        <authorList>
            <person name="Petersen C."/>
        </authorList>
    </citation>
    <scope>NUCLEOTIDE SEQUENCE</scope>
    <source>
        <strain evidence="1">IBT 35673</strain>
    </source>
</reference>
<dbReference type="SUPFAM" id="SSF48403">
    <property type="entry name" value="Ankyrin repeat"/>
    <property type="match status" value="1"/>
</dbReference>
<dbReference type="InterPro" id="IPR036770">
    <property type="entry name" value="Ankyrin_rpt-contain_sf"/>
</dbReference>
<organism evidence="1 2">
    <name type="scientific">Penicillium brevicompactum</name>
    <dbReference type="NCBI Taxonomy" id="5074"/>
    <lineage>
        <taxon>Eukaryota</taxon>
        <taxon>Fungi</taxon>
        <taxon>Dikarya</taxon>
        <taxon>Ascomycota</taxon>
        <taxon>Pezizomycotina</taxon>
        <taxon>Eurotiomycetes</taxon>
        <taxon>Eurotiomycetidae</taxon>
        <taxon>Eurotiales</taxon>
        <taxon>Aspergillaceae</taxon>
        <taxon>Penicillium</taxon>
    </lineage>
</organism>
<reference evidence="1" key="2">
    <citation type="journal article" date="2023" name="IMA Fungus">
        <title>Comparative genomic study of the Penicillium genus elucidates a diverse pangenome and 15 lateral gene transfer events.</title>
        <authorList>
            <person name="Petersen C."/>
            <person name="Sorensen T."/>
            <person name="Nielsen M.R."/>
            <person name="Sondergaard T.E."/>
            <person name="Sorensen J.L."/>
            <person name="Fitzpatrick D.A."/>
            <person name="Frisvad J.C."/>
            <person name="Nielsen K.L."/>
        </authorList>
    </citation>
    <scope>NUCLEOTIDE SEQUENCE</scope>
    <source>
        <strain evidence="1">IBT 35673</strain>
    </source>
</reference>
<evidence type="ECO:0000313" key="2">
    <source>
        <dbReference type="Proteomes" id="UP001147695"/>
    </source>
</evidence>
<name>A0A9W9QYR4_PENBR</name>
<sequence>MSLEFLEFLEFLEGFESPPSNSESTDALNNELLVLRDSELGPRLDRAMREGEDIRYLYQAMQDAIWMHRETLVKELLRCKMPISSTYVQTAAEAKAKNILTIFFDNGWDINTPLDELNPPVLAFALEDREMTEWLLDRGADPNMRYELDYTPLPMLFKWLTCRLLIIYLVVVGMLP</sequence>
<gene>
    <name evidence="1" type="ORF">N7452_003061</name>
</gene>
<dbReference type="EMBL" id="JAPZBQ010000002">
    <property type="protein sequence ID" value="KAJ5345057.1"/>
    <property type="molecule type" value="Genomic_DNA"/>
</dbReference>
<proteinExistence type="predicted"/>
<evidence type="ECO:0000313" key="1">
    <source>
        <dbReference type="EMBL" id="KAJ5345057.1"/>
    </source>
</evidence>
<evidence type="ECO:0008006" key="3">
    <source>
        <dbReference type="Google" id="ProtNLM"/>
    </source>
</evidence>
<protein>
    <recommendedName>
        <fullName evidence="3">Ankyrin repeat protein</fullName>
    </recommendedName>
</protein>